<proteinExistence type="predicted"/>
<reference evidence="2" key="1">
    <citation type="submission" date="2023-07" db="EMBL/GenBank/DDBJ databases">
        <title>A chromosome-level genome assembly of Lolium multiflorum.</title>
        <authorList>
            <person name="Chen Y."/>
            <person name="Copetti D."/>
            <person name="Kolliker R."/>
            <person name="Studer B."/>
        </authorList>
    </citation>
    <scope>NUCLEOTIDE SEQUENCE</scope>
    <source>
        <strain evidence="2">02402/16</strain>
        <tissue evidence="2">Leaf</tissue>
    </source>
</reference>
<evidence type="ECO:0000313" key="2">
    <source>
        <dbReference type="EMBL" id="KAK1695019.1"/>
    </source>
</evidence>
<evidence type="ECO:0000313" key="3">
    <source>
        <dbReference type="Proteomes" id="UP001231189"/>
    </source>
</evidence>
<sequence length="98" mass="11209">MQQIICLNAAINKRQYQQHYEAKKSRIREKSIMRALHLDVSPPNTEENITPEEEWLSRHEIPLPDDGLENQSSPHTPVYTGASSGFPPGWANADRWDA</sequence>
<name>A0AAD8TZP9_LOLMU</name>
<evidence type="ECO:0000256" key="1">
    <source>
        <dbReference type="SAM" id="MobiDB-lite"/>
    </source>
</evidence>
<protein>
    <submittedName>
        <fullName evidence="2">Uncharacterized protein</fullName>
    </submittedName>
</protein>
<accession>A0AAD8TZP9</accession>
<feature type="region of interest" description="Disordered" evidence="1">
    <location>
        <begin position="62"/>
        <end position="98"/>
    </location>
</feature>
<dbReference type="Proteomes" id="UP001231189">
    <property type="component" value="Unassembled WGS sequence"/>
</dbReference>
<organism evidence="2 3">
    <name type="scientific">Lolium multiflorum</name>
    <name type="common">Italian ryegrass</name>
    <name type="synonym">Lolium perenne subsp. multiflorum</name>
    <dbReference type="NCBI Taxonomy" id="4521"/>
    <lineage>
        <taxon>Eukaryota</taxon>
        <taxon>Viridiplantae</taxon>
        <taxon>Streptophyta</taxon>
        <taxon>Embryophyta</taxon>
        <taxon>Tracheophyta</taxon>
        <taxon>Spermatophyta</taxon>
        <taxon>Magnoliopsida</taxon>
        <taxon>Liliopsida</taxon>
        <taxon>Poales</taxon>
        <taxon>Poaceae</taxon>
        <taxon>BOP clade</taxon>
        <taxon>Pooideae</taxon>
        <taxon>Poodae</taxon>
        <taxon>Poeae</taxon>
        <taxon>Poeae Chloroplast Group 2 (Poeae type)</taxon>
        <taxon>Loliodinae</taxon>
        <taxon>Loliinae</taxon>
        <taxon>Lolium</taxon>
    </lineage>
</organism>
<comment type="caution">
    <text evidence="2">The sequence shown here is derived from an EMBL/GenBank/DDBJ whole genome shotgun (WGS) entry which is preliminary data.</text>
</comment>
<gene>
    <name evidence="2" type="ORF">QYE76_011716</name>
</gene>
<dbReference type="AlphaFoldDB" id="A0AAD8TZP9"/>
<keyword evidence="3" id="KW-1185">Reference proteome</keyword>
<dbReference type="EMBL" id="JAUUTY010000001">
    <property type="protein sequence ID" value="KAK1695019.1"/>
    <property type="molecule type" value="Genomic_DNA"/>
</dbReference>